<feature type="compositionally biased region" description="Acidic residues" evidence="2">
    <location>
        <begin position="349"/>
        <end position="362"/>
    </location>
</feature>
<evidence type="ECO:0000313" key="4">
    <source>
        <dbReference type="EMBL" id="GFR92359.1"/>
    </source>
</evidence>
<protein>
    <submittedName>
        <fullName evidence="4">Solute carrier organic anion transporter family member</fullName>
    </submittedName>
</protein>
<organism evidence="4 5">
    <name type="scientific">Elysia marginata</name>
    <dbReference type="NCBI Taxonomy" id="1093978"/>
    <lineage>
        <taxon>Eukaryota</taxon>
        <taxon>Metazoa</taxon>
        <taxon>Spiralia</taxon>
        <taxon>Lophotrochozoa</taxon>
        <taxon>Mollusca</taxon>
        <taxon>Gastropoda</taxon>
        <taxon>Heterobranchia</taxon>
        <taxon>Euthyneura</taxon>
        <taxon>Panpulmonata</taxon>
        <taxon>Sacoglossa</taxon>
        <taxon>Placobranchoidea</taxon>
        <taxon>Plakobranchidae</taxon>
        <taxon>Elysia</taxon>
    </lineage>
</organism>
<dbReference type="InterPro" id="IPR004156">
    <property type="entry name" value="OATP"/>
</dbReference>
<dbReference type="Pfam" id="PF03137">
    <property type="entry name" value="OATP"/>
    <property type="match status" value="1"/>
</dbReference>
<feature type="transmembrane region" description="Helical" evidence="3">
    <location>
        <begin position="124"/>
        <end position="143"/>
    </location>
</feature>
<dbReference type="GO" id="GO:0043252">
    <property type="term" value="P:sodium-independent organic anion transport"/>
    <property type="evidence" value="ECO:0007669"/>
    <property type="project" value="TreeGrafter"/>
</dbReference>
<keyword evidence="5" id="KW-1185">Reference proteome</keyword>
<dbReference type="EMBL" id="BMAT01005384">
    <property type="protein sequence ID" value="GFR92359.1"/>
    <property type="molecule type" value="Genomic_DNA"/>
</dbReference>
<evidence type="ECO:0000256" key="1">
    <source>
        <dbReference type="ARBA" id="ARBA00023157"/>
    </source>
</evidence>
<evidence type="ECO:0000313" key="5">
    <source>
        <dbReference type="Proteomes" id="UP000762676"/>
    </source>
</evidence>
<reference evidence="4 5" key="1">
    <citation type="journal article" date="2021" name="Elife">
        <title>Chloroplast acquisition without the gene transfer in kleptoplastic sea slugs, Plakobranchus ocellatus.</title>
        <authorList>
            <person name="Maeda T."/>
            <person name="Takahashi S."/>
            <person name="Yoshida T."/>
            <person name="Shimamura S."/>
            <person name="Takaki Y."/>
            <person name="Nagai Y."/>
            <person name="Toyoda A."/>
            <person name="Suzuki Y."/>
            <person name="Arimoto A."/>
            <person name="Ishii H."/>
            <person name="Satoh N."/>
            <person name="Nishiyama T."/>
            <person name="Hasebe M."/>
            <person name="Maruyama T."/>
            <person name="Minagawa J."/>
            <person name="Obokata J."/>
            <person name="Shigenobu S."/>
        </authorList>
    </citation>
    <scope>NUCLEOTIDE SEQUENCE [LARGE SCALE GENOMIC DNA]</scope>
</reference>
<comment type="caution">
    <text evidence="4">The sequence shown here is derived from an EMBL/GenBank/DDBJ whole genome shotgun (WGS) entry which is preliminary data.</text>
</comment>
<dbReference type="AlphaFoldDB" id="A0AAV4H3S6"/>
<dbReference type="Gene3D" id="1.20.1250.20">
    <property type="entry name" value="MFS general substrate transporter like domains"/>
    <property type="match status" value="1"/>
</dbReference>
<keyword evidence="1" id="KW-1015">Disulfide bond</keyword>
<dbReference type="GO" id="GO:0015347">
    <property type="term" value="F:sodium-independent organic anion transmembrane transporter activity"/>
    <property type="evidence" value="ECO:0007669"/>
    <property type="project" value="TreeGrafter"/>
</dbReference>
<proteinExistence type="predicted"/>
<accession>A0AAV4H3S6</accession>
<evidence type="ECO:0000256" key="2">
    <source>
        <dbReference type="SAM" id="MobiDB-lite"/>
    </source>
</evidence>
<feature type="compositionally biased region" description="Polar residues" evidence="2">
    <location>
        <begin position="303"/>
        <end position="312"/>
    </location>
</feature>
<name>A0AAV4H3S6_9GAST</name>
<dbReference type="PANTHER" id="PTHR11388:SF100">
    <property type="entry name" value="SOLUTE CARRIER ORGANIC ANION TRANSPORTER FAMILY MEMBER 4A1"/>
    <property type="match status" value="1"/>
</dbReference>
<evidence type="ECO:0000256" key="3">
    <source>
        <dbReference type="SAM" id="Phobius"/>
    </source>
</evidence>
<feature type="region of interest" description="Disordered" evidence="2">
    <location>
        <begin position="175"/>
        <end position="201"/>
    </location>
</feature>
<feature type="region of interest" description="Disordered" evidence="2">
    <location>
        <begin position="303"/>
        <end position="362"/>
    </location>
</feature>
<dbReference type="GO" id="GO:0016323">
    <property type="term" value="C:basolateral plasma membrane"/>
    <property type="evidence" value="ECO:0007669"/>
    <property type="project" value="TreeGrafter"/>
</dbReference>
<dbReference type="InterPro" id="IPR036259">
    <property type="entry name" value="MFS_trans_sf"/>
</dbReference>
<dbReference type="PANTHER" id="PTHR11388">
    <property type="entry name" value="ORGANIC ANION TRANSPORTER"/>
    <property type="match status" value="1"/>
</dbReference>
<dbReference type="SUPFAM" id="SSF103473">
    <property type="entry name" value="MFS general substrate transporter"/>
    <property type="match status" value="1"/>
</dbReference>
<sequence length="362" mass="39840">MQDWRIKQGFKKCAYVGGQGTVVPGFCQNCNLFPPFMALFTLMAMCMLATITPHTLMTARLVPLKDQPNVTALTSVVFTVGMLVGPIIFGQIYDSTCALWHPFREMCVVPDKVALREVFIGSDIYIRAGGLVLLIIATVLVHCQREKYEHFSTTEENVSHPDLSKKSLGTKNIKGVSHKEDGGAKNGRKLGQNRKTEDVSGMGARHWRKTLAYMTENENKYGTGGIVGVSYGRRLSNPFPDIRRVSFDSPVLQESKLGNLNANNHKELGDVDNESRVSPNLNSFVNGQANPVYQPDKIVASLDSDSVSSKGGDNNAYVPADNVSHNAEDDDGKIDKCNPNSQRDRTSVSEEDIEGMFDVEGF</sequence>
<keyword evidence="3" id="KW-0812">Transmembrane</keyword>
<gene>
    <name evidence="4" type="ORF">ElyMa_002616200</name>
</gene>
<keyword evidence="3" id="KW-1133">Transmembrane helix</keyword>
<feature type="transmembrane region" description="Helical" evidence="3">
    <location>
        <begin position="32"/>
        <end position="51"/>
    </location>
</feature>
<feature type="transmembrane region" description="Helical" evidence="3">
    <location>
        <begin position="72"/>
        <end position="93"/>
    </location>
</feature>
<dbReference type="Proteomes" id="UP000762676">
    <property type="component" value="Unassembled WGS sequence"/>
</dbReference>
<keyword evidence="3" id="KW-0472">Membrane</keyword>